<proteinExistence type="predicted"/>
<sequence length="66" mass="7451">MHDVLKPSANVQNFVLFEREARAALKRLAVNPELFEGEFRRTVAAEILSSVYGYTAEDTHDPLVAF</sequence>
<accession>A0A0K6FLD7</accession>
<dbReference type="EMBL" id="CYGV01000002">
    <property type="protein sequence ID" value="CUA67075.1"/>
    <property type="molecule type" value="Genomic_DNA"/>
</dbReference>
<name>A0A0K6FLD7_9AGAM</name>
<dbReference type="Proteomes" id="UP000044841">
    <property type="component" value="Unassembled WGS sequence"/>
</dbReference>
<organism evidence="1 2">
    <name type="scientific">Rhizoctonia solani</name>
    <dbReference type="NCBI Taxonomy" id="456999"/>
    <lineage>
        <taxon>Eukaryota</taxon>
        <taxon>Fungi</taxon>
        <taxon>Dikarya</taxon>
        <taxon>Basidiomycota</taxon>
        <taxon>Agaricomycotina</taxon>
        <taxon>Agaricomycetes</taxon>
        <taxon>Cantharellales</taxon>
        <taxon>Ceratobasidiaceae</taxon>
        <taxon>Rhizoctonia</taxon>
    </lineage>
</organism>
<evidence type="ECO:0000313" key="2">
    <source>
        <dbReference type="Proteomes" id="UP000044841"/>
    </source>
</evidence>
<gene>
    <name evidence="1" type="ORF">RSOLAG22IIIB_02994</name>
</gene>
<protein>
    <submittedName>
        <fullName evidence="1">Uncharacterized protein</fullName>
    </submittedName>
</protein>
<reference evidence="1 2" key="1">
    <citation type="submission" date="2015-07" db="EMBL/GenBank/DDBJ databases">
        <authorList>
            <person name="Noorani M."/>
        </authorList>
    </citation>
    <scope>NUCLEOTIDE SEQUENCE [LARGE SCALE GENOMIC DNA]</scope>
    <source>
        <strain evidence="1">BBA 69670</strain>
    </source>
</reference>
<keyword evidence="2" id="KW-1185">Reference proteome</keyword>
<evidence type="ECO:0000313" key="1">
    <source>
        <dbReference type="EMBL" id="CUA67075.1"/>
    </source>
</evidence>
<dbReference type="AlphaFoldDB" id="A0A0K6FLD7"/>